<proteinExistence type="predicted"/>
<dbReference type="NCBIfam" id="TIGR01640">
    <property type="entry name" value="F_box_assoc_1"/>
    <property type="match status" value="1"/>
</dbReference>
<accession>A0A1S2XMS1</accession>
<dbReference type="RefSeq" id="XP_004491717.1">
    <property type="nucleotide sequence ID" value="XM_004491660.3"/>
</dbReference>
<sequence>MMNSPTSPVVLFDDLIVEILSFVPVKTLMQLKCVCKSWNTIVSNPSFAKLHLQRSPRNTHLMIYTIDCSAVLFPLSSLPENLLTAIPKYPRYPFLDMCCSDLVGSCNGLICLVGYSRPYEWLRFWNPATNSLSDILGYSYGYRNRLTFGYDSSTDTYKVVSLSGKIVNVFSLGDNVWKNIQNFPVVSFEQCHPCVNAGVHVSGTINWLTIPNMTEYEQKDITIDQFVIVSLDLSTETYRKLLPPQGFVEVPPVEPAVTVLMDCLCFSHRFNGTHFVLWKMMEFGVQESWTQFLKISYQNLHIKSLRNYYDINDWLKHDSELFLFPLCVSESNHTLILACKQPTGFGEIIEHAIVYNWRDNRVEQKIFGDKFMWFCAKDYGESLISTS</sequence>
<dbReference type="Pfam" id="PF00646">
    <property type="entry name" value="F-box"/>
    <property type="match status" value="1"/>
</dbReference>
<dbReference type="GeneID" id="101496720"/>
<protein>
    <submittedName>
        <fullName evidence="3 4">F-box/kelch-repeat protein At3g23880-like</fullName>
    </submittedName>
</protein>
<dbReference type="Proteomes" id="UP000087171">
    <property type="component" value="Chromosome Ca3"/>
</dbReference>
<evidence type="ECO:0000313" key="2">
    <source>
        <dbReference type="Proteomes" id="UP000087171"/>
    </source>
</evidence>
<name>A0A1S2XMS1_CICAR</name>
<organism evidence="2 3">
    <name type="scientific">Cicer arietinum</name>
    <name type="common">Chickpea</name>
    <name type="synonym">Garbanzo</name>
    <dbReference type="NCBI Taxonomy" id="3827"/>
    <lineage>
        <taxon>Eukaryota</taxon>
        <taxon>Viridiplantae</taxon>
        <taxon>Streptophyta</taxon>
        <taxon>Embryophyta</taxon>
        <taxon>Tracheophyta</taxon>
        <taxon>Spermatophyta</taxon>
        <taxon>Magnoliopsida</taxon>
        <taxon>eudicotyledons</taxon>
        <taxon>Gunneridae</taxon>
        <taxon>Pentapetalae</taxon>
        <taxon>rosids</taxon>
        <taxon>fabids</taxon>
        <taxon>Fabales</taxon>
        <taxon>Fabaceae</taxon>
        <taxon>Papilionoideae</taxon>
        <taxon>50 kb inversion clade</taxon>
        <taxon>NPAAA clade</taxon>
        <taxon>Hologalegina</taxon>
        <taxon>IRL clade</taxon>
        <taxon>Cicereae</taxon>
        <taxon>Cicer</taxon>
    </lineage>
</organism>
<dbReference type="InterPro" id="IPR017451">
    <property type="entry name" value="F-box-assoc_interact_dom"/>
</dbReference>
<evidence type="ECO:0000313" key="3">
    <source>
        <dbReference type="RefSeq" id="XP_004491717.1"/>
    </source>
</evidence>
<dbReference type="InterPro" id="IPR036047">
    <property type="entry name" value="F-box-like_dom_sf"/>
</dbReference>
<evidence type="ECO:0000259" key="1">
    <source>
        <dbReference type="SMART" id="SM00256"/>
    </source>
</evidence>
<dbReference type="PANTHER" id="PTHR31672:SF13">
    <property type="entry name" value="F-BOX PROTEIN CPR30-LIKE"/>
    <property type="match status" value="1"/>
</dbReference>
<dbReference type="PaxDb" id="3827-XP_004491717.1"/>
<dbReference type="SMART" id="SM00256">
    <property type="entry name" value="FBOX"/>
    <property type="match status" value="1"/>
</dbReference>
<dbReference type="CDD" id="cd22157">
    <property type="entry name" value="F-box_AtFBW1-like"/>
    <property type="match status" value="1"/>
</dbReference>
<gene>
    <name evidence="3 4" type="primary">LOC101496720</name>
</gene>
<dbReference type="SUPFAM" id="SSF81383">
    <property type="entry name" value="F-box domain"/>
    <property type="match status" value="1"/>
</dbReference>
<dbReference type="Gene3D" id="1.20.1280.50">
    <property type="match status" value="1"/>
</dbReference>
<dbReference type="RefSeq" id="XP_027188351.1">
    <property type="nucleotide sequence ID" value="XM_027332550.1"/>
</dbReference>
<dbReference type="InterPro" id="IPR013187">
    <property type="entry name" value="F-box-assoc_dom_typ3"/>
</dbReference>
<dbReference type="PANTHER" id="PTHR31672">
    <property type="entry name" value="BNACNNG10540D PROTEIN"/>
    <property type="match status" value="1"/>
</dbReference>
<evidence type="ECO:0000313" key="4">
    <source>
        <dbReference type="RefSeq" id="XP_027188351.1"/>
    </source>
</evidence>
<dbReference type="KEGG" id="cam:101496720"/>
<dbReference type="STRING" id="3827.A0A1S2XMS1"/>
<dbReference type="Pfam" id="PF08268">
    <property type="entry name" value="FBA_3"/>
    <property type="match status" value="1"/>
</dbReference>
<feature type="domain" description="F-box" evidence="1">
    <location>
        <begin position="11"/>
        <end position="51"/>
    </location>
</feature>
<reference evidence="2" key="1">
    <citation type="journal article" date="2013" name="Nat. Biotechnol.">
        <title>Draft genome sequence of chickpea (Cicer arietinum) provides a resource for trait improvement.</title>
        <authorList>
            <person name="Varshney R.K."/>
            <person name="Song C."/>
            <person name="Saxena R.K."/>
            <person name="Azam S."/>
            <person name="Yu S."/>
            <person name="Sharpe A.G."/>
            <person name="Cannon S."/>
            <person name="Baek J."/>
            <person name="Rosen B.D."/>
            <person name="Tar'an B."/>
            <person name="Millan T."/>
            <person name="Zhang X."/>
            <person name="Ramsay L.D."/>
            <person name="Iwata A."/>
            <person name="Wang Y."/>
            <person name="Nelson W."/>
            <person name="Farmer A.D."/>
            <person name="Gaur P.M."/>
            <person name="Soderlund C."/>
            <person name="Penmetsa R.V."/>
            <person name="Xu C."/>
            <person name="Bharti A.K."/>
            <person name="He W."/>
            <person name="Winter P."/>
            <person name="Zhao S."/>
            <person name="Hane J.K."/>
            <person name="Carrasquilla-Garcia N."/>
            <person name="Condie J.A."/>
            <person name="Upadhyaya H.D."/>
            <person name="Luo M.C."/>
            <person name="Thudi M."/>
            <person name="Gowda C.L."/>
            <person name="Singh N.P."/>
            <person name="Lichtenzveig J."/>
            <person name="Gali K.K."/>
            <person name="Rubio J."/>
            <person name="Nadarajan N."/>
            <person name="Dolezel J."/>
            <person name="Bansal K.C."/>
            <person name="Xu X."/>
            <person name="Edwards D."/>
            <person name="Zhang G."/>
            <person name="Kahl G."/>
            <person name="Gil J."/>
            <person name="Singh K.B."/>
            <person name="Datta S.K."/>
            <person name="Jackson S.A."/>
            <person name="Wang J."/>
            <person name="Cook D.R."/>
        </authorList>
    </citation>
    <scope>NUCLEOTIDE SEQUENCE [LARGE SCALE GENOMIC DNA]</scope>
    <source>
        <strain evidence="2">cv. CDC Frontier</strain>
    </source>
</reference>
<dbReference type="AlphaFoldDB" id="A0A1S2XMS1"/>
<dbReference type="InterPro" id="IPR050796">
    <property type="entry name" value="SCF_F-box_component"/>
</dbReference>
<dbReference type="OrthoDB" id="1432085at2759"/>
<dbReference type="InterPro" id="IPR001810">
    <property type="entry name" value="F-box_dom"/>
</dbReference>
<keyword evidence="2" id="KW-1185">Reference proteome</keyword>
<reference evidence="3 4" key="2">
    <citation type="submission" date="2025-04" db="UniProtKB">
        <authorList>
            <consortium name="RefSeq"/>
        </authorList>
    </citation>
    <scope>IDENTIFICATION</scope>
    <source>
        <tissue evidence="3 4">Etiolated seedlings</tissue>
    </source>
</reference>